<comment type="similarity">
    <text evidence="1">Belongs to the acetyltransferase family.</text>
</comment>
<dbReference type="Proteomes" id="UP000694843">
    <property type="component" value="Unplaced"/>
</dbReference>
<dbReference type="GeneID" id="125178583"/>
<dbReference type="PANTHER" id="PTHR10545">
    <property type="entry name" value="DIAMINE N-ACETYLTRANSFERASE"/>
    <property type="match status" value="1"/>
</dbReference>
<dbReference type="InterPro" id="IPR000182">
    <property type="entry name" value="GNAT_dom"/>
</dbReference>
<dbReference type="OrthoDB" id="7305308at2759"/>
<dbReference type="Pfam" id="PF00583">
    <property type="entry name" value="Acetyltransf_1"/>
    <property type="match status" value="2"/>
</dbReference>
<sequence>MSITIRKAQMGDCPKIIDMVQDLINYSDMSFKQPIDAKTLEEDGFGERIYYRCLVAEDKSAKEGGEFRRLVGYVLYHLRFSWSGRAACLEDLYVSPAYRSHGIGTGLWKAMLQDTILEGASSCTFSVLKWNAPSLAFYKSKGAVDLTACRGYMAYSFDADAMRTIATTDDLDAPPELSAAVTSSRAWCELLLATSASGELLGFLLYSVSYSTVDGAHFYINDLYVEPKHRRNKIASSLLSKLMQRSEALRWHFCDMVVAAGQEAALEFFRHHQAVNLSEAEGWVHMMLERQHMEALVDS</sequence>
<dbReference type="OMA" id="IARHENM"/>
<evidence type="ECO:0000256" key="1">
    <source>
        <dbReference type="ARBA" id="ARBA00008694"/>
    </source>
</evidence>
<evidence type="ECO:0000256" key="3">
    <source>
        <dbReference type="ARBA" id="ARBA00023315"/>
    </source>
</evidence>
<dbReference type="AlphaFoldDB" id="A0A979FR75"/>
<evidence type="ECO:0000256" key="2">
    <source>
        <dbReference type="ARBA" id="ARBA00022679"/>
    </source>
</evidence>
<accession>A0A979FR75</accession>
<dbReference type="PANTHER" id="PTHR10545:SF51">
    <property type="entry name" value="THIALYSINE N-EPSILON-ACETYLTRANSFERASE"/>
    <property type="match status" value="1"/>
</dbReference>
<gene>
    <name evidence="6" type="primary">LOC125178583</name>
</gene>
<dbReference type="SUPFAM" id="SSF55729">
    <property type="entry name" value="Acyl-CoA N-acyltransferases (Nat)"/>
    <property type="match status" value="2"/>
</dbReference>
<dbReference type="KEGG" id="hazt:125178583"/>
<dbReference type="CDD" id="cd04301">
    <property type="entry name" value="NAT_SF"/>
    <property type="match status" value="2"/>
</dbReference>
<dbReference type="FunFam" id="3.40.630.30:FF:000064">
    <property type="entry name" value="GNAT family acetyltransferase"/>
    <property type="match status" value="1"/>
</dbReference>
<dbReference type="InterPro" id="IPR051016">
    <property type="entry name" value="Diverse_Substrate_AcTransf"/>
</dbReference>
<dbReference type="GO" id="GO:0008080">
    <property type="term" value="F:N-acetyltransferase activity"/>
    <property type="evidence" value="ECO:0007669"/>
    <property type="project" value="TreeGrafter"/>
</dbReference>
<feature type="domain" description="N-acetyltransferase" evidence="4">
    <location>
        <begin position="3"/>
        <end position="174"/>
    </location>
</feature>
<keyword evidence="3" id="KW-0012">Acyltransferase</keyword>
<keyword evidence="2" id="KW-0808">Transferase</keyword>
<organism evidence="5 6">
    <name type="scientific">Hyalella azteca</name>
    <name type="common">Amphipod</name>
    <dbReference type="NCBI Taxonomy" id="294128"/>
    <lineage>
        <taxon>Eukaryota</taxon>
        <taxon>Metazoa</taxon>
        <taxon>Ecdysozoa</taxon>
        <taxon>Arthropoda</taxon>
        <taxon>Crustacea</taxon>
        <taxon>Multicrustacea</taxon>
        <taxon>Malacostraca</taxon>
        <taxon>Eumalacostraca</taxon>
        <taxon>Peracarida</taxon>
        <taxon>Amphipoda</taxon>
        <taxon>Senticaudata</taxon>
        <taxon>Talitrida</taxon>
        <taxon>Talitroidea</taxon>
        <taxon>Hyalellidae</taxon>
        <taxon>Hyalella</taxon>
    </lineage>
</organism>
<name>A0A979FR75_HYAAZ</name>
<keyword evidence="5" id="KW-1185">Reference proteome</keyword>
<evidence type="ECO:0000313" key="5">
    <source>
        <dbReference type="Proteomes" id="UP000694843"/>
    </source>
</evidence>
<dbReference type="PROSITE" id="PS51186">
    <property type="entry name" value="GNAT"/>
    <property type="match status" value="1"/>
</dbReference>
<dbReference type="Gene3D" id="3.40.630.30">
    <property type="match status" value="2"/>
</dbReference>
<evidence type="ECO:0000259" key="4">
    <source>
        <dbReference type="PROSITE" id="PS51186"/>
    </source>
</evidence>
<evidence type="ECO:0000313" key="6">
    <source>
        <dbReference type="RefSeq" id="XP_047738675.1"/>
    </source>
</evidence>
<protein>
    <submittedName>
        <fullName evidence="6">Thialysine N-epsilon-acetyltransferase-like</fullName>
    </submittedName>
</protein>
<dbReference type="InterPro" id="IPR016181">
    <property type="entry name" value="Acyl_CoA_acyltransferase"/>
</dbReference>
<reference evidence="6" key="1">
    <citation type="submission" date="2025-08" db="UniProtKB">
        <authorList>
            <consortium name="RefSeq"/>
        </authorList>
    </citation>
    <scope>IDENTIFICATION</scope>
    <source>
        <tissue evidence="6">Whole organism</tissue>
    </source>
</reference>
<dbReference type="RefSeq" id="XP_047738675.1">
    <property type="nucleotide sequence ID" value="XM_047882719.1"/>
</dbReference>
<proteinExistence type="inferred from homology"/>